<dbReference type="Gene3D" id="3.30.360.10">
    <property type="entry name" value="Dihydrodipicolinate Reductase, domain 2"/>
    <property type="match status" value="1"/>
</dbReference>
<evidence type="ECO:0000313" key="4">
    <source>
        <dbReference type="Proteomes" id="UP000439022"/>
    </source>
</evidence>
<name>A0A6A8GKJ0_9EURY</name>
<sequence>MSKVGKNRRQRPLSVGILGIGNIGMVHLQSALAMSDVEVSAVADAVPENRELAHQWGVPTSYDDYGELLESESLDAVIVALPPSLHRDAVEQAAANGCDVFVEKPFARSVSEADAMIAAAEAGNITLGVDHTIRYMPDVKQLKDRYDSGRIGHVPYATISRVNSGPFDRVPVENSPPSWPLNPEIAGGGVLLELGVHLFDVLEWFFGDLEVITADIGSQLSIPVEDAATVLLRSQETGTVVTMHCGSYQWEELPEINMSFRLDGVAGVLDNRDYVPKNFYANAARSATENVFKRLRGEHPNHYGPTYYLQAHYEALDDFFGAIRAGEKPPVDGEVGRRTIELAESAYEAASAASTEQPLWRVRQ</sequence>
<dbReference type="SUPFAM" id="SSF55347">
    <property type="entry name" value="Glyceraldehyde-3-phosphate dehydrogenase-like, C-terminal domain"/>
    <property type="match status" value="1"/>
</dbReference>
<dbReference type="InterPro" id="IPR052515">
    <property type="entry name" value="Gfo/Idh/MocA_Oxidoreductase"/>
</dbReference>
<protein>
    <submittedName>
        <fullName evidence="3">Gfo/Idh/MocA family oxidoreductase</fullName>
    </submittedName>
</protein>
<dbReference type="Gene3D" id="3.40.50.720">
    <property type="entry name" value="NAD(P)-binding Rossmann-like Domain"/>
    <property type="match status" value="1"/>
</dbReference>
<dbReference type="Pfam" id="PF22725">
    <property type="entry name" value="GFO_IDH_MocA_C3"/>
    <property type="match status" value="1"/>
</dbReference>
<dbReference type="SUPFAM" id="SSF51735">
    <property type="entry name" value="NAD(P)-binding Rossmann-fold domains"/>
    <property type="match status" value="1"/>
</dbReference>
<evidence type="ECO:0000259" key="1">
    <source>
        <dbReference type="Pfam" id="PF01408"/>
    </source>
</evidence>
<accession>A0A6A8GKJ0</accession>
<evidence type="ECO:0000259" key="2">
    <source>
        <dbReference type="Pfam" id="PF22725"/>
    </source>
</evidence>
<gene>
    <name evidence="3" type="ORF">GJR96_17355</name>
</gene>
<feature type="domain" description="GFO/IDH/MocA-like oxidoreductase" evidence="2">
    <location>
        <begin position="140"/>
        <end position="263"/>
    </location>
</feature>
<dbReference type="PANTHER" id="PTHR43249">
    <property type="entry name" value="UDP-N-ACETYL-2-AMINO-2-DEOXY-D-GLUCURONATE OXIDASE"/>
    <property type="match status" value="1"/>
</dbReference>
<dbReference type="InterPro" id="IPR000683">
    <property type="entry name" value="Gfo/Idh/MocA-like_OxRdtase_N"/>
</dbReference>
<dbReference type="InterPro" id="IPR036291">
    <property type="entry name" value="NAD(P)-bd_dom_sf"/>
</dbReference>
<dbReference type="AlphaFoldDB" id="A0A6A8GKJ0"/>
<comment type="caution">
    <text evidence="3">The sequence shown here is derived from an EMBL/GenBank/DDBJ whole genome shotgun (WGS) entry which is preliminary data.</text>
</comment>
<feature type="domain" description="Gfo/Idh/MocA-like oxidoreductase N-terminal" evidence="1">
    <location>
        <begin position="14"/>
        <end position="131"/>
    </location>
</feature>
<reference evidence="3 4" key="1">
    <citation type="submission" date="2019-11" db="EMBL/GenBank/DDBJ databases">
        <title>Whole genome sequence of Haloferax sp. MBLA0076.</title>
        <authorList>
            <person name="Seo M.-J."/>
            <person name="Cho E.-S."/>
        </authorList>
    </citation>
    <scope>NUCLEOTIDE SEQUENCE [LARGE SCALE GENOMIC DNA]</scope>
    <source>
        <strain evidence="3 4">MBLA0076</strain>
    </source>
</reference>
<dbReference type="RefSeq" id="WP_151164778.1">
    <property type="nucleotide sequence ID" value="NZ_WKJO01000003.1"/>
</dbReference>
<dbReference type="Pfam" id="PF01408">
    <property type="entry name" value="GFO_IDH_MocA"/>
    <property type="match status" value="1"/>
</dbReference>
<dbReference type="Proteomes" id="UP000439022">
    <property type="component" value="Unassembled WGS sequence"/>
</dbReference>
<keyword evidence="4" id="KW-1185">Reference proteome</keyword>
<organism evidence="3 4">
    <name type="scientific">Haloferax litoreum</name>
    <dbReference type="NCBI Taxonomy" id="2666140"/>
    <lineage>
        <taxon>Archaea</taxon>
        <taxon>Methanobacteriati</taxon>
        <taxon>Methanobacteriota</taxon>
        <taxon>Stenosarchaea group</taxon>
        <taxon>Halobacteria</taxon>
        <taxon>Halobacteriales</taxon>
        <taxon>Haloferacaceae</taxon>
        <taxon>Haloferax</taxon>
    </lineage>
</organism>
<proteinExistence type="predicted"/>
<dbReference type="PANTHER" id="PTHR43249:SF1">
    <property type="entry name" value="D-GLUCOSIDE 3-DEHYDROGENASE"/>
    <property type="match status" value="1"/>
</dbReference>
<dbReference type="EMBL" id="WKJO01000003">
    <property type="protein sequence ID" value="MRX23713.1"/>
    <property type="molecule type" value="Genomic_DNA"/>
</dbReference>
<evidence type="ECO:0000313" key="3">
    <source>
        <dbReference type="EMBL" id="MRX23713.1"/>
    </source>
</evidence>
<dbReference type="InterPro" id="IPR055170">
    <property type="entry name" value="GFO_IDH_MocA-like_dom"/>
</dbReference>
<dbReference type="GO" id="GO:0000166">
    <property type="term" value="F:nucleotide binding"/>
    <property type="evidence" value="ECO:0007669"/>
    <property type="project" value="InterPro"/>
</dbReference>